<evidence type="ECO:0000256" key="1">
    <source>
        <dbReference type="SAM" id="MobiDB-lite"/>
    </source>
</evidence>
<proteinExistence type="predicted"/>
<gene>
    <name evidence="4" type="primary">LOC116308951</name>
</gene>
<name>A0A6P8J6C5_ACTTE</name>
<feature type="chain" id="PRO_5028311061" evidence="2">
    <location>
        <begin position="29"/>
        <end position="215"/>
    </location>
</feature>
<keyword evidence="3" id="KW-1185">Reference proteome</keyword>
<reference evidence="4" key="1">
    <citation type="submission" date="2025-08" db="UniProtKB">
        <authorList>
            <consortium name="RefSeq"/>
        </authorList>
    </citation>
    <scope>IDENTIFICATION</scope>
    <source>
        <tissue evidence="4">Tentacle</tissue>
    </source>
</reference>
<dbReference type="KEGG" id="aten:116308951"/>
<evidence type="ECO:0000256" key="2">
    <source>
        <dbReference type="SAM" id="SignalP"/>
    </source>
</evidence>
<dbReference type="OrthoDB" id="10311194at2759"/>
<feature type="compositionally biased region" description="Low complexity" evidence="1">
    <location>
        <begin position="160"/>
        <end position="174"/>
    </location>
</feature>
<feature type="signal peptide" evidence="2">
    <location>
        <begin position="1"/>
        <end position="28"/>
    </location>
</feature>
<organism evidence="3 4">
    <name type="scientific">Actinia tenebrosa</name>
    <name type="common">Australian red waratah sea anemone</name>
    <dbReference type="NCBI Taxonomy" id="6105"/>
    <lineage>
        <taxon>Eukaryota</taxon>
        <taxon>Metazoa</taxon>
        <taxon>Cnidaria</taxon>
        <taxon>Anthozoa</taxon>
        <taxon>Hexacorallia</taxon>
        <taxon>Actiniaria</taxon>
        <taxon>Actiniidae</taxon>
        <taxon>Actinia</taxon>
    </lineage>
</organism>
<keyword evidence="2" id="KW-0732">Signal</keyword>
<feature type="region of interest" description="Disordered" evidence="1">
    <location>
        <begin position="139"/>
        <end position="178"/>
    </location>
</feature>
<evidence type="ECO:0000313" key="3">
    <source>
        <dbReference type="Proteomes" id="UP000515163"/>
    </source>
</evidence>
<dbReference type="InParanoid" id="A0A6P8J6C5"/>
<evidence type="ECO:0000313" key="4">
    <source>
        <dbReference type="RefSeq" id="XP_031575327.1"/>
    </source>
</evidence>
<dbReference type="GeneID" id="116308951"/>
<protein>
    <submittedName>
        <fullName evidence="4">Uncharacterized protein LOC116308951</fullName>
    </submittedName>
</protein>
<dbReference type="Proteomes" id="UP000515163">
    <property type="component" value="Unplaced"/>
</dbReference>
<dbReference type="RefSeq" id="XP_031575327.1">
    <property type="nucleotide sequence ID" value="XM_031719467.1"/>
</dbReference>
<sequence length="215" mass="23069">MENCTHRNLVILASCLVLLLSIVQETSQDKQVTYLLGRPAENCTLVCASRGMSCIEIGAFPNNALSIFHSINVTCTTSEELSGYGYPDSPNYIISGDWEGQCIGFKGLNETAHSTLCGIGYNPAVRRLCPCGEQIFVGPTPSPKPTSSREMSAKATTPADDQSTTQTNNTISSIPTPPYTLPLPTTHITIENMGTLRTAGPLTLLSTVLWIAQSN</sequence>
<accession>A0A6P8J6C5</accession>
<dbReference type="AlphaFoldDB" id="A0A6P8J6C5"/>